<protein>
    <submittedName>
        <fullName evidence="1">Uncharacterized protein</fullName>
    </submittedName>
</protein>
<dbReference type="STRING" id="489703.SAMN04488038_102152"/>
<organism evidence="1 2">
    <name type="scientific">Solimonas aquatica</name>
    <dbReference type="NCBI Taxonomy" id="489703"/>
    <lineage>
        <taxon>Bacteria</taxon>
        <taxon>Pseudomonadati</taxon>
        <taxon>Pseudomonadota</taxon>
        <taxon>Gammaproteobacteria</taxon>
        <taxon>Nevskiales</taxon>
        <taxon>Nevskiaceae</taxon>
        <taxon>Solimonas</taxon>
    </lineage>
</organism>
<accession>A0A1H9BP78</accession>
<name>A0A1H9BP78_9GAMM</name>
<dbReference type="RefSeq" id="WP_093282054.1">
    <property type="nucleotide sequence ID" value="NZ_FOFS01000002.1"/>
</dbReference>
<dbReference type="EMBL" id="FOFS01000002">
    <property type="protein sequence ID" value="SEP90198.1"/>
    <property type="molecule type" value="Genomic_DNA"/>
</dbReference>
<gene>
    <name evidence="1" type="ORF">SAMN04488038_102152</name>
</gene>
<dbReference type="Proteomes" id="UP000199233">
    <property type="component" value="Unassembled WGS sequence"/>
</dbReference>
<evidence type="ECO:0000313" key="2">
    <source>
        <dbReference type="Proteomes" id="UP000199233"/>
    </source>
</evidence>
<dbReference type="AlphaFoldDB" id="A0A1H9BP78"/>
<keyword evidence="2" id="KW-1185">Reference proteome</keyword>
<sequence>MNTVEPSVTRCEELGLSALRALYEPLGLQVVEVAAGENIPGSYWGECEAGLIGNRLYLRGDTPVHSALHEGCHWLCADQGRRAQLHTDAGGDDIEENAVCYLQCLLAERIAGYSRARCFADMDAWGYHFMLGSAQAWFGQDAEDAIARLRQIAPQFLD</sequence>
<proteinExistence type="predicted"/>
<evidence type="ECO:0000313" key="1">
    <source>
        <dbReference type="EMBL" id="SEP90198.1"/>
    </source>
</evidence>
<reference evidence="1 2" key="1">
    <citation type="submission" date="2016-10" db="EMBL/GenBank/DDBJ databases">
        <authorList>
            <person name="de Groot N.N."/>
        </authorList>
    </citation>
    <scope>NUCLEOTIDE SEQUENCE [LARGE SCALE GENOMIC DNA]</scope>
    <source>
        <strain evidence="1 2">DSM 25927</strain>
    </source>
</reference>
<dbReference type="OrthoDB" id="5783548at2"/>